<accession>A0ACC7P2R9</accession>
<evidence type="ECO:0000313" key="2">
    <source>
        <dbReference type="Proteomes" id="UP001631969"/>
    </source>
</evidence>
<evidence type="ECO:0000313" key="1">
    <source>
        <dbReference type="EMBL" id="MFM9330534.1"/>
    </source>
</evidence>
<comment type="caution">
    <text evidence="1">The sequence shown here is derived from an EMBL/GenBank/DDBJ whole genome shotgun (WGS) entry which is preliminary data.</text>
</comment>
<protein>
    <submittedName>
        <fullName evidence="1">Uncharacterized protein</fullName>
    </submittedName>
</protein>
<keyword evidence="2" id="KW-1185">Reference proteome</keyword>
<name>A0ACC7P2R9_9BACL</name>
<dbReference type="Proteomes" id="UP001631969">
    <property type="component" value="Unassembled WGS sequence"/>
</dbReference>
<sequence>MGENNCTFAFQYQPTIIAPIICLSEKTIATANRTIATLFMFGGWRSGVTAHGCSGINVRSGHRQLSGGIFKSYHAMNPMEYKDKFASSSVGWQDF</sequence>
<gene>
    <name evidence="1" type="ORF">ACI1P1_19730</name>
</gene>
<proteinExistence type="predicted"/>
<organism evidence="1 2">
    <name type="scientific">Paenibacillus mesotrionivorans</name>
    <dbReference type="NCBI Taxonomy" id="3160968"/>
    <lineage>
        <taxon>Bacteria</taxon>
        <taxon>Bacillati</taxon>
        <taxon>Bacillota</taxon>
        <taxon>Bacilli</taxon>
        <taxon>Bacillales</taxon>
        <taxon>Paenibacillaceae</taxon>
        <taxon>Paenibacillus</taxon>
    </lineage>
</organism>
<dbReference type="EMBL" id="JBJURJ010000013">
    <property type="protein sequence ID" value="MFM9330534.1"/>
    <property type="molecule type" value="Genomic_DNA"/>
</dbReference>
<reference evidence="1" key="1">
    <citation type="submission" date="2024-12" db="EMBL/GenBank/DDBJ databases">
        <authorList>
            <person name="Wu N."/>
        </authorList>
    </citation>
    <scope>NUCLEOTIDE SEQUENCE</scope>
    <source>
        <strain evidence="1">P15</strain>
    </source>
</reference>